<evidence type="ECO:0000313" key="2">
    <source>
        <dbReference type="Proteomes" id="UP001163223"/>
    </source>
</evidence>
<protein>
    <submittedName>
        <fullName evidence="1">BON domain-containing protein</fullName>
    </submittedName>
</protein>
<accession>A0ACD4NRW1</accession>
<proteinExistence type="predicted"/>
<dbReference type="EMBL" id="CP113520">
    <property type="protein sequence ID" value="WAJ29457.1"/>
    <property type="molecule type" value="Genomic_DNA"/>
</dbReference>
<sequence length="343" mass="37533">MADERRYGGYGRDWNGRRDDEYRSSDRSSRSGYGGEGRSGGYYGDQDRDRSNQYGRGGQSGYGEDDYGFGRSRSGDSGRLSGYEAWDRDYGSERYGGGSEGRGSDYDASRSSYPSDYSRGYGQGSYSGVDFDRSRSGSYRASSYGERSGSYDRDYGARTSRMGQSPDYGYGRDRDYSERGRGERGFMDRMGDEISSWFGDEDAARRREQDQRHSGKGPRSYTRSDDRIKDDVNDRLTDDHYVDASDIEVSVKDREVTLNGYVSSRDEKRRAEDCAERVSGVTHVQNNLRVQSSAGSTISGTGTAMGMGAGTSTGRTSGSSLSETGSATGTSSALGTTKSGTSS</sequence>
<dbReference type="Proteomes" id="UP001163223">
    <property type="component" value="Chromosome"/>
</dbReference>
<evidence type="ECO:0000313" key="1">
    <source>
        <dbReference type="EMBL" id="WAJ29457.1"/>
    </source>
</evidence>
<keyword evidence="2" id="KW-1185">Reference proteome</keyword>
<gene>
    <name evidence="1" type="ORF">OXU80_04250</name>
</gene>
<reference evidence="1" key="1">
    <citation type="submission" date="2022-11" db="EMBL/GenBank/DDBJ databases">
        <title>beta-Carotene-producing bacterium, Jeongeuplla avenae sp. nov., alleviates the salt stress of Arabidopsis seedlings.</title>
        <authorList>
            <person name="Jiang L."/>
            <person name="Lee J."/>
        </authorList>
    </citation>
    <scope>NUCLEOTIDE SEQUENCE</scope>
    <source>
        <strain evidence="1">DY_R2A_6</strain>
    </source>
</reference>
<name>A0ACD4NRW1_9HYPH</name>
<organism evidence="1 2">
    <name type="scientific">Antarcticirhabdus aurantiaca</name>
    <dbReference type="NCBI Taxonomy" id="2606717"/>
    <lineage>
        <taxon>Bacteria</taxon>
        <taxon>Pseudomonadati</taxon>
        <taxon>Pseudomonadota</taxon>
        <taxon>Alphaproteobacteria</taxon>
        <taxon>Hyphomicrobiales</taxon>
        <taxon>Aurantimonadaceae</taxon>
        <taxon>Antarcticirhabdus</taxon>
    </lineage>
</organism>